<dbReference type="PROSITE" id="PS50111">
    <property type="entry name" value="CHEMOTAXIS_TRANSDUC_2"/>
    <property type="match status" value="1"/>
</dbReference>
<proteinExistence type="predicted"/>
<dbReference type="InterPro" id="IPR012292">
    <property type="entry name" value="Globin/Proto"/>
</dbReference>
<protein>
    <submittedName>
        <fullName evidence="5">Globin-coupled sensor protein</fullName>
    </submittedName>
</protein>
<dbReference type="GO" id="GO:0007165">
    <property type="term" value="P:signal transduction"/>
    <property type="evidence" value="ECO:0007669"/>
    <property type="project" value="UniProtKB-KW"/>
</dbReference>
<dbReference type="EMBL" id="VYKL01000005">
    <property type="protein sequence ID" value="KAA9031136.1"/>
    <property type="molecule type" value="Genomic_DNA"/>
</dbReference>
<dbReference type="SMART" id="SM00283">
    <property type="entry name" value="MA"/>
    <property type="match status" value="1"/>
</dbReference>
<organism evidence="5 6">
    <name type="scientific">Niallia endozanthoxylica</name>
    <dbReference type="NCBI Taxonomy" id="2036016"/>
    <lineage>
        <taxon>Bacteria</taxon>
        <taxon>Bacillati</taxon>
        <taxon>Bacillota</taxon>
        <taxon>Bacilli</taxon>
        <taxon>Bacillales</taxon>
        <taxon>Bacillaceae</taxon>
        <taxon>Niallia</taxon>
    </lineage>
</organism>
<dbReference type="GO" id="GO:0020037">
    <property type="term" value="F:heme binding"/>
    <property type="evidence" value="ECO:0007669"/>
    <property type="project" value="InterPro"/>
</dbReference>
<evidence type="ECO:0000259" key="4">
    <source>
        <dbReference type="PROSITE" id="PS50111"/>
    </source>
</evidence>
<sequence>MFFIKQKQTKQTWDLAKGIGKIELSDGNDTKKQLEMIGLTSKDLDVIHALQPFIKEKLDMIANQYYRDLEQEPSLLKIIQDNSTTDRLKRTLKQHLLEMFTGTINEEFIEKRIRIAHMHVKIGLPTKWYMAAFQNLLLSIITIIVENLTNTDDRLMAIQAATKIINFEQQLVLEAYEAEVNRKNIEAEEEKRSIRESVANASINLAAVSKETDTSFQHLCTQSNDIVSIANKGSELSALAEERALKGKEQLHKQTVHLSNIHKSVNNISSDVQVLLNISKQTQEIVEIVTGIADQTNLLSLNAAIEAARAGEHGRGFSIVADEVRKLSEETKKSVTNVSSLTLNTNTQIEKLNQSLEMIKTAVSEENNTMQETEYYFQQILVALDETKIQNQKIEQELQSFVNRTNDLGSAFKEVAVSATDLTMISQDMH</sequence>
<dbReference type="PANTHER" id="PTHR32089:SF118">
    <property type="entry name" value="HEME-BASED AEROTACTIC TRANSDUCER HEMAT"/>
    <property type="match status" value="1"/>
</dbReference>
<dbReference type="SUPFAM" id="SSF58104">
    <property type="entry name" value="Methyl-accepting chemotaxis protein (MCP) signaling domain"/>
    <property type="match status" value="1"/>
</dbReference>
<dbReference type="RefSeq" id="WP_150438220.1">
    <property type="nucleotide sequence ID" value="NZ_VYKL01000005.1"/>
</dbReference>
<dbReference type="InterPro" id="IPR044398">
    <property type="entry name" value="Globin-sensor_dom"/>
</dbReference>
<keyword evidence="1 2" id="KW-0807">Transducer</keyword>
<gene>
    <name evidence="5" type="ORF">F4V44_01515</name>
</gene>
<dbReference type="SUPFAM" id="SSF46458">
    <property type="entry name" value="Globin-like"/>
    <property type="match status" value="1"/>
</dbReference>
<evidence type="ECO:0000256" key="2">
    <source>
        <dbReference type="PROSITE-ProRule" id="PRU00284"/>
    </source>
</evidence>
<keyword evidence="6" id="KW-1185">Reference proteome</keyword>
<reference evidence="5 6" key="1">
    <citation type="submission" date="2019-09" db="EMBL/GenBank/DDBJ databases">
        <title>Whole genome sequences of isolates from the Mars Exploration Rovers.</title>
        <authorList>
            <person name="Seuylemezian A."/>
            <person name="Vaishampayan P."/>
        </authorList>
    </citation>
    <scope>NUCLEOTIDE SEQUENCE [LARGE SCALE GENOMIC DNA]</scope>
    <source>
        <strain evidence="5 6">MER_TA_151</strain>
    </source>
</reference>
<dbReference type="InterPro" id="IPR004089">
    <property type="entry name" value="MCPsignal_dom"/>
</dbReference>
<dbReference type="Gene3D" id="1.10.287.950">
    <property type="entry name" value="Methyl-accepting chemotaxis protein"/>
    <property type="match status" value="1"/>
</dbReference>
<comment type="caution">
    <text evidence="5">The sequence shown here is derived from an EMBL/GenBank/DDBJ whole genome shotgun (WGS) entry which is preliminary data.</text>
</comment>
<dbReference type="Pfam" id="PF11563">
    <property type="entry name" value="Protoglobin"/>
    <property type="match status" value="1"/>
</dbReference>
<dbReference type="InterPro" id="IPR009050">
    <property type="entry name" value="Globin-like_sf"/>
</dbReference>
<dbReference type="GO" id="GO:0016020">
    <property type="term" value="C:membrane"/>
    <property type="evidence" value="ECO:0007669"/>
    <property type="project" value="InterPro"/>
</dbReference>
<dbReference type="Proteomes" id="UP000326671">
    <property type="component" value="Unassembled WGS sequence"/>
</dbReference>
<feature type="coiled-coil region" evidence="3">
    <location>
        <begin position="349"/>
        <end position="404"/>
    </location>
</feature>
<dbReference type="Pfam" id="PF00015">
    <property type="entry name" value="MCPsignal"/>
    <property type="match status" value="1"/>
</dbReference>
<dbReference type="GO" id="GO:0019825">
    <property type="term" value="F:oxygen binding"/>
    <property type="evidence" value="ECO:0007669"/>
    <property type="project" value="InterPro"/>
</dbReference>
<evidence type="ECO:0000256" key="3">
    <source>
        <dbReference type="SAM" id="Coils"/>
    </source>
</evidence>
<evidence type="ECO:0000313" key="5">
    <source>
        <dbReference type="EMBL" id="KAA9031136.1"/>
    </source>
</evidence>
<feature type="domain" description="Methyl-accepting transducer" evidence="4">
    <location>
        <begin position="196"/>
        <end position="416"/>
    </location>
</feature>
<dbReference type="CDD" id="cd01068">
    <property type="entry name" value="globin_sensor"/>
    <property type="match status" value="1"/>
</dbReference>
<name>A0A5J5I953_9BACI</name>
<accession>A0A5J5I953</accession>
<keyword evidence="3" id="KW-0175">Coiled coil</keyword>
<dbReference type="Gene3D" id="1.10.490.10">
    <property type="entry name" value="Globins"/>
    <property type="match status" value="1"/>
</dbReference>
<dbReference type="AlphaFoldDB" id="A0A5J5I953"/>
<evidence type="ECO:0000313" key="6">
    <source>
        <dbReference type="Proteomes" id="UP000326671"/>
    </source>
</evidence>
<dbReference type="OrthoDB" id="266313at2"/>
<evidence type="ECO:0000256" key="1">
    <source>
        <dbReference type="ARBA" id="ARBA00023224"/>
    </source>
</evidence>
<dbReference type="InterPro" id="IPR039379">
    <property type="entry name" value="Protoglobin_sensor_dom"/>
</dbReference>
<dbReference type="PANTHER" id="PTHR32089">
    <property type="entry name" value="METHYL-ACCEPTING CHEMOTAXIS PROTEIN MCPB"/>
    <property type="match status" value="1"/>
</dbReference>